<evidence type="ECO:0000256" key="2">
    <source>
        <dbReference type="ARBA" id="ARBA00022613"/>
    </source>
</evidence>
<dbReference type="SUPFAM" id="SSF47616">
    <property type="entry name" value="GST C-terminal domain-like"/>
    <property type="match status" value="1"/>
</dbReference>
<evidence type="ECO:0000313" key="6">
    <source>
        <dbReference type="EMBL" id="CEK69889.1"/>
    </source>
</evidence>
<protein>
    <recommendedName>
        <fullName evidence="7">Glutathione transferase</fullName>
    </recommendedName>
</protein>
<dbReference type="InterPro" id="IPR050213">
    <property type="entry name" value="GST_superfamily"/>
</dbReference>
<dbReference type="GO" id="GO:0004364">
    <property type="term" value="F:glutathione transferase activity"/>
    <property type="evidence" value="ECO:0007669"/>
    <property type="project" value="TreeGrafter"/>
</dbReference>
<dbReference type="SFLD" id="SFLDS00019">
    <property type="entry name" value="Glutathione_Transferase_(cytos"/>
    <property type="match status" value="1"/>
</dbReference>
<dbReference type="PANTHER" id="PTHR11571:SF150">
    <property type="entry name" value="GLUTATHIONE S-TRANSFERASE"/>
    <property type="match status" value="1"/>
</dbReference>
<gene>
    <name evidence="6" type="primary">ORF72028</name>
</gene>
<dbReference type="InterPro" id="IPR036282">
    <property type="entry name" value="Glutathione-S-Trfase_C_sf"/>
</dbReference>
<dbReference type="PROSITE" id="PS50405">
    <property type="entry name" value="GST_CTER"/>
    <property type="match status" value="1"/>
</dbReference>
<reference evidence="6" key="1">
    <citation type="submission" date="2014-12" db="EMBL/GenBank/DDBJ databases">
        <title>Insight into the proteome of Arion vulgaris.</title>
        <authorList>
            <person name="Aradska J."/>
            <person name="Bulat T."/>
            <person name="Smidak R."/>
            <person name="Sarate P."/>
            <person name="Gangsoo J."/>
            <person name="Sialana F."/>
            <person name="Bilban M."/>
            <person name="Lubec G."/>
        </authorList>
    </citation>
    <scope>NUCLEOTIDE SEQUENCE</scope>
    <source>
        <tissue evidence="6">Skin</tissue>
    </source>
</reference>
<sequence length="206" mass="23468">MSPKYKLVYFNLRGRGEILRLLLHAAGVHFEDQRVEFAQWPALKSNTPDGTLPYLSIDGKDYGESMPLARYIAKKYNLAGKNEIEQLSADIILNYIDDIRNAMGRARNDTMLTDAQKKEADAKIKTEEFPKLMTKLEKRLKESKSGYLVGDGLTIADIAVFDVMEVPVRSTPNVFEKFPNLCEHRKKIQSNSKLAKYLPTRPDTEI</sequence>
<dbReference type="EMBL" id="HACG01023024">
    <property type="protein sequence ID" value="CEK69889.1"/>
    <property type="molecule type" value="Transcribed_RNA"/>
</dbReference>
<accession>A0A0B6ZML5</accession>
<evidence type="ECO:0008006" key="7">
    <source>
        <dbReference type="Google" id="ProtNLM"/>
    </source>
</evidence>
<dbReference type="CDD" id="cd03039">
    <property type="entry name" value="GST_N_Sigma_like"/>
    <property type="match status" value="1"/>
</dbReference>
<comment type="similarity">
    <text evidence="1">Belongs to the GST superfamily.</text>
</comment>
<dbReference type="InterPro" id="IPR004045">
    <property type="entry name" value="Glutathione_S-Trfase_N"/>
</dbReference>
<dbReference type="InterPro" id="IPR040079">
    <property type="entry name" value="Glutathione_S-Trfase"/>
</dbReference>
<dbReference type="AlphaFoldDB" id="A0A0B6ZML5"/>
<evidence type="ECO:0000259" key="5">
    <source>
        <dbReference type="PROSITE" id="PS50405"/>
    </source>
</evidence>
<feature type="domain" description="GST C-terminal" evidence="5">
    <location>
        <begin position="82"/>
        <end position="206"/>
    </location>
</feature>
<comment type="function">
    <text evidence="3">S-crystallins are structural components of squids and octopi eye lens. Contains relatively little if any GST activity.</text>
</comment>
<dbReference type="GO" id="GO:0006749">
    <property type="term" value="P:glutathione metabolic process"/>
    <property type="evidence" value="ECO:0007669"/>
    <property type="project" value="TreeGrafter"/>
</dbReference>
<dbReference type="CDD" id="cd03192">
    <property type="entry name" value="GST_C_Sigma_like"/>
    <property type="match status" value="1"/>
</dbReference>
<dbReference type="PANTHER" id="PTHR11571">
    <property type="entry name" value="GLUTATHIONE S-TRANSFERASE"/>
    <property type="match status" value="1"/>
</dbReference>
<proteinExistence type="inferred from homology"/>
<evidence type="ECO:0000256" key="1">
    <source>
        <dbReference type="ARBA" id="ARBA00007409"/>
    </source>
</evidence>
<dbReference type="Pfam" id="PF14497">
    <property type="entry name" value="GST_C_3"/>
    <property type="match status" value="1"/>
</dbReference>
<dbReference type="InterPro" id="IPR010987">
    <property type="entry name" value="Glutathione-S-Trfase_C-like"/>
</dbReference>
<dbReference type="InterPro" id="IPR036249">
    <property type="entry name" value="Thioredoxin-like_sf"/>
</dbReference>
<dbReference type="PROSITE" id="PS50404">
    <property type="entry name" value="GST_NTER"/>
    <property type="match status" value="1"/>
</dbReference>
<feature type="domain" description="GST N-terminal" evidence="4">
    <location>
        <begin position="3"/>
        <end position="80"/>
    </location>
</feature>
<keyword evidence="2" id="KW-0273">Eye lens protein</keyword>
<dbReference type="FunFam" id="1.20.1050.10:FF:000030">
    <property type="entry name" value="Glutathione S-transferase S1"/>
    <property type="match status" value="1"/>
</dbReference>
<dbReference type="GO" id="GO:0005212">
    <property type="term" value="F:structural constituent of eye lens"/>
    <property type="evidence" value="ECO:0007669"/>
    <property type="project" value="UniProtKB-KW"/>
</dbReference>
<dbReference type="Pfam" id="PF02798">
    <property type="entry name" value="GST_N"/>
    <property type="match status" value="1"/>
</dbReference>
<dbReference type="InterPro" id="IPR004046">
    <property type="entry name" value="GST_C"/>
</dbReference>
<dbReference type="SUPFAM" id="SSF52833">
    <property type="entry name" value="Thioredoxin-like"/>
    <property type="match status" value="1"/>
</dbReference>
<evidence type="ECO:0000256" key="3">
    <source>
        <dbReference type="ARBA" id="ARBA00049616"/>
    </source>
</evidence>
<dbReference type="SFLD" id="SFLDG00363">
    <property type="entry name" value="AMPS_(cytGST):_Alpha-__Mu-__Pi"/>
    <property type="match status" value="1"/>
</dbReference>
<dbReference type="SFLD" id="SFLDG01205">
    <property type="entry name" value="AMPS.1"/>
    <property type="match status" value="1"/>
</dbReference>
<dbReference type="Gene3D" id="1.20.1050.10">
    <property type="match status" value="1"/>
</dbReference>
<name>A0A0B6ZML5_9EUPU</name>
<dbReference type="Gene3D" id="3.40.30.10">
    <property type="entry name" value="Glutaredoxin"/>
    <property type="match status" value="1"/>
</dbReference>
<organism evidence="6">
    <name type="scientific">Arion vulgaris</name>
    <dbReference type="NCBI Taxonomy" id="1028688"/>
    <lineage>
        <taxon>Eukaryota</taxon>
        <taxon>Metazoa</taxon>
        <taxon>Spiralia</taxon>
        <taxon>Lophotrochozoa</taxon>
        <taxon>Mollusca</taxon>
        <taxon>Gastropoda</taxon>
        <taxon>Heterobranchia</taxon>
        <taxon>Euthyneura</taxon>
        <taxon>Panpulmonata</taxon>
        <taxon>Eupulmonata</taxon>
        <taxon>Stylommatophora</taxon>
        <taxon>Helicina</taxon>
        <taxon>Arionoidea</taxon>
        <taxon>Arionidae</taxon>
        <taxon>Arion</taxon>
    </lineage>
</organism>
<evidence type="ECO:0000259" key="4">
    <source>
        <dbReference type="PROSITE" id="PS50404"/>
    </source>
</evidence>
<dbReference type="FunFam" id="3.40.30.10:FF:000035">
    <property type="entry name" value="hematopoietic prostaglandin D synthase"/>
    <property type="match status" value="1"/>
</dbReference>